<keyword evidence="13" id="KW-1185">Reference proteome</keyword>
<comment type="similarity">
    <text evidence="2">Belongs to the MDM31/MDM32 family.</text>
</comment>
<dbReference type="EMBL" id="MCFL01000080">
    <property type="protein sequence ID" value="ORZ30590.1"/>
    <property type="molecule type" value="Genomic_DNA"/>
</dbReference>
<comment type="function">
    <text evidence="9">Involved in the organization of the mitochondrial membranes and the global structure of the mitochondria. Also required for mitochondrial distribution and mobility as well as for the maintenance of mitochondrial DNA nucleoids structures.</text>
</comment>
<keyword evidence="4" id="KW-0999">Mitochondrion inner membrane</keyword>
<organism evidence="12 13">
    <name type="scientific">Catenaria anguillulae PL171</name>
    <dbReference type="NCBI Taxonomy" id="765915"/>
    <lineage>
        <taxon>Eukaryota</taxon>
        <taxon>Fungi</taxon>
        <taxon>Fungi incertae sedis</taxon>
        <taxon>Blastocladiomycota</taxon>
        <taxon>Blastocladiomycetes</taxon>
        <taxon>Blastocladiales</taxon>
        <taxon>Catenariaceae</taxon>
        <taxon>Catenaria</taxon>
    </lineage>
</organism>
<keyword evidence="3 11" id="KW-0812">Transmembrane</keyword>
<keyword evidence="6 11" id="KW-1133">Transmembrane helix</keyword>
<protein>
    <recommendedName>
        <fullName evidence="14">Mitochondrial distribution and morphology protein family 31/32</fullName>
    </recommendedName>
</protein>
<feature type="region of interest" description="Disordered" evidence="10">
    <location>
        <begin position="139"/>
        <end position="170"/>
    </location>
</feature>
<accession>A0A1Y2H7N6</accession>
<evidence type="ECO:0008006" key="14">
    <source>
        <dbReference type="Google" id="ProtNLM"/>
    </source>
</evidence>
<evidence type="ECO:0000256" key="2">
    <source>
        <dbReference type="ARBA" id="ARBA00005687"/>
    </source>
</evidence>
<dbReference type="InterPro" id="IPR012571">
    <property type="entry name" value="Mdm31/Mdm32"/>
</dbReference>
<keyword evidence="7" id="KW-0496">Mitochondrion</keyword>
<evidence type="ECO:0000313" key="13">
    <source>
        <dbReference type="Proteomes" id="UP000193411"/>
    </source>
</evidence>
<dbReference type="PANTHER" id="PTHR31068">
    <property type="entry name" value="MITOCHONDRIAL DISTRIBUTION AND MORPHOLOGY PROTEIN 31"/>
    <property type="match status" value="1"/>
</dbReference>
<dbReference type="AlphaFoldDB" id="A0A1Y2H7N6"/>
<dbReference type="GO" id="GO:0005743">
    <property type="term" value="C:mitochondrial inner membrane"/>
    <property type="evidence" value="ECO:0007669"/>
    <property type="project" value="UniProtKB-SubCell"/>
</dbReference>
<feature type="compositionally biased region" description="Acidic residues" evidence="10">
    <location>
        <begin position="362"/>
        <end position="371"/>
    </location>
</feature>
<comment type="subcellular location">
    <subcellularLocation>
        <location evidence="1">Mitochondrion inner membrane</location>
    </subcellularLocation>
</comment>
<reference evidence="12 13" key="1">
    <citation type="submission" date="2016-07" db="EMBL/GenBank/DDBJ databases">
        <title>Pervasive Adenine N6-methylation of Active Genes in Fungi.</title>
        <authorList>
            <consortium name="DOE Joint Genome Institute"/>
            <person name="Mondo S.J."/>
            <person name="Dannebaum R.O."/>
            <person name="Kuo R.C."/>
            <person name="Labutti K."/>
            <person name="Haridas S."/>
            <person name="Kuo A."/>
            <person name="Salamov A."/>
            <person name="Ahrendt S.R."/>
            <person name="Lipzen A."/>
            <person name="Sullivan W."/>
            <person name="Andreopoulos W.B."/>
            <person name="Clum A."/>
            <person name="Lindquist E."/>
            <person name="Daum C."/>
            <person name="Ramamoorthy G.K."/>
            <person name="Gryganskyi A."/>
            <person name="Culley D."/>
            <person name="Magnuson J.K."/>
            <person name="James T.Y."/>
            <person name="O'Malley M.A."/>
            <person name="Stajich J.E."/>
            <person name="Spatafora J.W."/>
            <person name="Visel A."/>
            <person name="Grigoriev I.V."/>
        </authorList>
    </citation>
    <scope>NUCLEOTIDE SEQUENCE [LARGE SCALE GENOMIC DNA]</scope>
    <source>
        <strain evidence="12 13">PL171</strain>
    </source>
</reference>
<name>A0A1Y2H7N6_9FUNG</name>
<feature type="transmembrane region" description="Helical" evidence="11">
    <location>
        <begin position="255"/>
        <end position="281"/>
    </location>
</feature>
<evidence type="ECO:0000256" key="6">
    <source>
        <dbReference type="ARBA" id="ARBA00022989"/>
    </source>
</evidence>
<sequence length="886" mass="95967">MYLSYQSNIFFIKEMIPRPSSVNIVSKLSSLIGLGIRLAPITSTSAAHSARLLAVPLLLKWNWASGWGWSWGSGWRPSFSTPPSTSTSTSTAHPLVTVHFRPSAAAAHLQVRGHFARVAAAQAHANPPLPTSASILKLKHRSSAHHSQPPWGTPTLTPPPPQPPPFYPALASAFHSGLGRAFYSTQQTPTPPTPPPPSLRSLLAHFQLKIRHFFRKPAPPPTSSSSPGSSGSSTAGDGASSSTHRPWTADERLALISWLFVGNSLFILVGTTTFVSLALWLANSFQFDDVVAYALGWYVTRATGATVIFDGGLEPDWKEGRIHLRDVRVRRMHALDESTLEPHYYYEKGPFEEPLLLKGLAADDDDDEGDNDTSNHQDDDEDPPLPSSPTAALSRDENNFTKYDLSIASISITLDLVHWLDGKGLVKTATVRGVRGIIDRRDVFWDESMPTIPIRRQHQPGDFEIADLQVDDLFVTVYNPQFRPYSVSVFHAELPQLRKQWLLYDVICATSLVGLFDNCLFSVHAPQLPVGATGSSSSSLPVVGAGGSAASYASPLAASADVSEDDETSIPISAIPRRISRLKIDNVPIDHLNYGTTGPFGWITGGTLDISATIHIPRQRRPQDVDKLLAQLMHELKASARDRITLDDLGRLPDKVQQVIREVPAGLLPDAFRSTPAHAAAAATAAAKAEARTPLPLVGPPTPPPTLAELAVTATQPYLLMDLQLKFNNIRASVPLLPPSDPSTPSYLTTTALIRPVVAYMNAHRTAIPLACRLAMPLSDFDGAWTIYNAGLSDALATGVGKAMVDGFLDEAERARRIRKVGLWSVRTVAEGVAGVLSGGKGLVQFLEGVMRSQMRLAVQNEGAAGGDGWEAGAYVWEMPPVERRR</sequence>
<evidence type="ECO:0000256" key="4">
    <source>
        <dbReference type="ARBA" id="ARBA00022792"/>
    </source>
</evidence>
<evidence type="ECO:0000256" key="10">
    <source>
        <dbReference type="SAM" id="MobiDB-lite"/>
    </source>
</evidence>
<evidence type="ECO:0000256" key="9">
    <source>
        <dbReference type="ARBA" id="ARBA00025191"/>
    </source>
</evidence>
<dbReference type="STRING" id="765915.A0A1Y2H7N6"/>
<evidence type="ECO:0000256" key="3">
    <source>
        <dbReference type="ARBA" id="ARBA00022692"/>
    </source>
</evidence>
<feature type="compositionally biased region" description="Low complexity" evidence="10">
    <location>
        <begin position="223"/>
        <end position="243"/>
    </location>
</feature>
<dbReference type="Pfam" id="PF08118">
    <property type="entry name" value="MDM31_MDM32"/>
    <property type="match status" value="1"/>
</dbReference>
<dbReference type="GO" id="GO:0000001">
    <property type="term" value="P:mitochondrion inheritance"/>
    <property type="evidence" value="ECO:0007669"/>
    <property type="project" value="InterPro"/>
</dbReference>
<evidence type="ECO:0000256" key="5">
    <source>
        <dbReference type="ARBA" id="ARBA00022946"/>
    </source>
</evidence>
<evidence type="ECO:0000256" key="1">
    <source>
        <dbReference type="ARBA" id="ARBA00004273"/>
    </source>
</evidence>
<dbReference type="PANTHER" id="PTHR31068:SF0">
    <property type="entry name" value="MITOCHONDRIAL DISTRIBUTION AND MORPHOLOGY PROTEIN 31"/>
    <property type="match status" value="1"/>
</dbReference>
<evidence type="ECO:0000256" key="8">
    <source>
        <dbReference type="ARBA" id="ARBA00023136"/>
    </source>
</evidence>
<keyword evidence="5" id="KW-0809">Transit peptide</keyword>
<evidence type="ECO:0000256" key="7">
    <source>
        <dbReference type="ARBA" id="ARBA00023128"/>
    </source>
</evidence>
<feature type="region of interest" description="Disordered" evidence="10">
    <location>
        <begin position="217"/>
        <end position="244"/>
    </location>
</feature>
<dbReference type="GO" id="GO:0007005">
    <property type="term" value="P:mitochondrion organization"/>
    <property type="evidence" value="ECO:0007669"/>
    <property type="project" value="InterPro"/>
</dbReference>
<keyword evidence="8 11" id="KW-0472">Membrane</keyword>
<evidence type="ECO:0000313" key="12">
    <source>
        <dbReference type="EMBL" id="ORZ30590.1"/>
    </source>
</evidence>
<gene>
    <name evidence="12" type="ORF">BCR44DRAFT_1406000</name>
</gene>
<dbReference type="Proteomes" id="UP000193411">
    <property type="component" value="Unassembled WGS sequence"/>
</dbReference>
<evidence type="ECO:0000256" key="11">
    <source>
        <dbReference type="SAM" id="Phobius"/>
    </source>
</evidence>
<feature type="region of interest" description="Disordered" evidence="10">
    <location>
        <begin position="362"/>
        <end position="394"/>
    </location>
</feature>
<comment type="caution">
    <text evidence="12">The sequence shown here is derived from an EMBL/GenBank/DDBJ whole genome shotgun (WGS) entry which is preliminary data.</text>
</comment>
<feature type="compositionally biased region" description="Pro residues" evidence="10">
    <location>
        <begin position="156"/>
        <end position="167"/>
    </location>
</feature>
<dbReference type="OrthoDB" id="17678at2759"/>
<proteinExistence type="inferred from homology"/>